<evidence type="ECO:0000256" key="4">
    <source>
        <dbReference type="ARBA" id="ARBA00023239"/>
    </source>
</evidence>
<proteinExistence type="inferred from homology"/>
<dbReference type="InterPro" id="IPR036648">
    <property type="entry name" value="CN_Hdrase_a/SCN_Hdrase_g_sf"/>
</dbReference>
<accession>A0ABY9W6Z6</accession>
<evidence type="ECO:0000256" key="3">
    <source>
        <dbReference type="ARBA" id="ARBA00022723"/>
    </source>
</evidence>
<dbReference type="GeneID" id="301126266"/>
<evidence type="ECO:0000256" key="1">
    <source>
        <dbReference type="ARBA" id="ARBA00009363"/>
    </source>
</evidence>
<dbReference type="InterPro" id="IPR023900">
    <property type="entry name" value="CN_Hdrtase_asu/SCN_Hdrlase_gsu"/>
</dbReference>
<comment type="catalytic activity">
    <reaction evidence="5">
        <text>an aliphatic primary amide = an aliphatic nitrile + H2O</text>
        <dbReference type="Rhea" id="RHEA:12673"/>
        <dbReference type="ChEBI" id="CHEBI:15377"/>
        <dbReference type="ChEBI" id="CHEBI:65285"/>
        <dbReference type="ChEBI" id="CHEBI:80291"/>
        <dbReference type="EC" id="4.2.1.84"/>
    </reaction>
</comment>
<dbReference type="PIRSF" id="PIRSF001426">
    <property type="entry name" value="NHase_alpha"/>
    <property type="match status" value="1"/>
</dbReference>
<evidence type="ECO:0000256" key="5">
    <source>
        <dbReference type="ARBA" id="ARBA00044877"/>
    </source>
</evidence>
<sequence>MTIDQKNTNIDPRFPHHHPRPQSFWEARAKALESLLIEKGLLSSDAIERVIKHYEHELGPMNGAKVVAKAWTDPAFKQRLLEDPETVLRELGYYGLQGEHIRVVENTDTVHNVVVCTLCSCYPWPLLGLPPSWYKEPAYRARVVKEPRQVLKEFGLDLPDSVEIRVWDSSSEIRFMVLPQRPEGTEGMTEEELAKLVTRDSMIGVAKIEPPKVTVG</sequence>
<comment type="similarity">
    <text evidence="1">Belongs to the nitrile hydratase subunit alpha family.</text>
</comment>
<keyword evidence="8" id="KW-1185">Reference proteome</keyword>
<evidence type="ECO:0000313" key="7">
    <source>
        <dbReference type="EMBL" id="WNF31605.1"/>
    </source>
</evidence>
<keyword evidence="4 7" id="KW-0456">Lyase</keyword>
<dbReference type="GO" id="GO:0018822">
    <property type="term" value="F:nitrile hydratase activity"/>
    <property type="evidence" value="ECO:0007669"/>
    <property type="project" value="UniProtKB-EC"/>
</dbReference>
<dbReference type="EC" id="4.2.1.84" evidence="2"/>
<dbReference type="Gene3D" id="3.90.330.10">
    <property type="entry name" value="Nitrile hydratase alpha /Thiocyanate hydrolase gamma"/>
    <property type="match status" value="1"/>
</dbReference>
<reference evidence="7 8" key="1">
    <citation type="submission" date="2023-09" db="EMBL/GenBank/DDBJ databases">
        <title>Different Types of Thermotolerant Ring-Cleaving Dioxygenases derived from Aeribacillus composti HB-1 applied for multiple aromatic hydrocarbons removal.</title>
        <authorList>
            <person name="Cao L."/>
            <person name="Li M."/>
            <person name="Ma T."/>
        </authorList>
    </citation>
    <scope>NUCLEOTIDE SEQUENCE [LARGE SCALE GENOMIC DNA]</scope>
    <source>
        <strain evidence="7 8">HB-1</strain>
    </source>
</reference>
<gene>
    <name evidence="7" type="primary">nthA</name>
    <name evidence="7" type="ORF">RI196_09800</name>
</gene>
<organism evidence="7 8">
    <name type="scientific">Aeribacillus composti</name>
    <dbReference type="NCBI Taxonomy" id="1868734"/>
    <lineage>
        <taxon>Bacteria</taxon>
        <taxon>Bacillati</taxon>
        <taxon>Bacillota</taxon>
        <taxon>Bacilli</taxon>
        <taxon>Bacillales</taxon>
        <taxon>Bacillaceae</taxon>
        <taxon>Aeribacillus</taxon>
    </lineage>
</organism>
<feature type="domain" description="Nitrile hydratase alpha/Thiocyanate hydrolase gamma" evidence="6">
    <location>
        <begin position="25"/>
        <end position="206"/>
    </location>
</feature>
<protein>
    <recommendedName>
        <fullName evidence="2">nitrile hydratase</fullName>
        <ecNumber evidence="2">4.2.1.84</ecNumber>
    </recommendedName>
</protein>
<evidence type="ECO:0000313" key="8">
    <source>
        <dbReference type="Proteomes" id="UP001303701"/>
    </source>
</evidence>
<keyword evidence="3" id="KW-0479">Metal-binding</keyword>
<dbReference type="Proteomes" id="UP001303701">
    <property type="component" value="Chromosome"/>
</dbReference>
<dbReference type="RefSeq" id="WP_311066146.1">
    <property type="nucleotide sequence ID" value="NZ_CP134501.1"/>
</dbReference>
<dbReference type="Pfam" id="PF02979">
    <property type="entry name" value="NHase_alpha"/>
    <property type="match status" value="1"/>
</dbReference>
<dbReference type="EMBL" id="CP134501">
    <property type="protein sequence ID" value="WNF31605.1"/>
    <property type="molecule type" value="Genomic_DNA"/>
</dbReference>
<dbReference type="InterPro" id="IPR004232">
    <property type="entry name" value="CN_Hdrtase_a/SCN_Hdrlase_g"/>
</dbReference>
<dbReference type="NCBIfam" id="TIGR01323">
    <property type="entry name" value="nitrile_alph"/>
    <property type="match status" value="1"/>
</dbReference>
<evidence type="ECO:0000259" key="6">
    <source>
        <dbReference type="Pfam" id="PF02979"/>
    </source>
</evidence>
<dbReference type="SUPFAM" id="SSF56209">
    <property type="entry name" value="Nitrile hydratase alpha chain"/>
    <property type="match status" value="1"/>
</dbReference>
<evidence type="ECO:0000256" key="2">
    <source>
        <dbReference type="ARBA" id="ARBA00013079"/>
    </source>
</evidence>
<dbReference type="InterPro" id="IPR018141">
    <property type="entry name" value="Nitrile_hydratase_asu"/>
</dbReference>
<name>A0ABY9W6Z6_9BACI</name>